<evidence type="ECO:0000256" key="2">
    <source>
        <dbReference type="ARBA" id="ARBA00023219"/>
    </source>
</evidence>
<evidence type="ECO:0000256" key="3">
    <source>
        <dbReference type="SAM" id="MobiDB-lite"/>
    </source>
</evidence>
<keyword evidence="2" id="KW-0231">Viral genome packaging</keyword>
<proteinExistence type="predicted"/>
<dbReference type="PANTHER" id="PTHR41328">
    <property type="entry name" value="TERMINASE SMALL SUBUNIT-RELATED"/>
    <property type="match status" value="1"/>
</dbReference>
<dbReference type="PANTHER" id="PTHR41328:SF2">
    <property type="entry name" value="TERMINASE SMALL SUBUNIT"/>
    <property type="match status" value="1"/>
</dbReference>
<reference evidence="4" key="1">
    <citation type="submission" date="2018-11" db="EMBL/GenBank/DDBJ databases">
        <authorList>
            <consortium name="Genoscope - CEA"/>
            <person name="William W."/>
        </authorList>
    </citation>
    <scope>NUCLEOTIDE SEQUENCE [LARGE SCALE GENOMIC DNA]</scope>
    <source>
        <strain evidence="4">T9AD</strain>
    </source>
</reference>
<evidence type="ECO:0000256" key="1">
    <source>
        <dbReference type="ARBA" id="ARBA00022612"/>
    </source>
</evidence>
<dbReference type="Gene3D" id="1.10.10.1400">
    <property type="entry name" value="Terminase, small subunit, N-terminal DNA-binding domain, HTH motif"/>
    <property type="match status" value="1"/>
</dbReference>
<dbReference type="Pfam" id="PF03592">
    <property type="entry name" value="Terminase_2"/>
    <property type="match status" value="1"/>
</dbReference>
<dbReference type="InterPro" id="IPR005335">
    <property type="entry name" value="Terminase_ssu"/>
</dbReference>
<keyword evidence="1" id="KW-1188">Viral release from host cell</keyword>
<organism evidence="4">
    <name type="scientific">Ectopseudomonas oleovorans</name>
    <name type="common">Pseudomonas oleovorans</name>
    <dbReference type="NCBI Taxonomy" id="301"/>
    <lineage>
        <taxon>Bacteria</taxon>
        <taxon>Pseudomonadati</taxon>
        <taxon>Pseudomonadota</taxon>
        <taxon>Gammaproteobacteria</taxon>
        <taxon>Pseudomonadales</taxon>
        <taxon>Pseudomonadaceae</taxon>
        <taxon>Ectopseudomonas</taxon>
    </lineage>
</organism>
<dbReference type="InterPro" id="IPR052404">
    <property type="entry name" value="SPP1-like_terminase"/>
</dbReference>
<feature type="region of interest" description="Disordered" evidence="3">
    <location>
        <begin position="263"/>
        <end position="282"/>
    </location>
</feature>
<feature type="compositionally biased region" description="Basic residues" evidence="3">
    <location>
        <begin position="12"/>
        <end position="25"/>
    </location>
</feature>
<evidence type="ECO:0000313" key="4">
    <source>
        <dbReference type="EMBL" id="VDN62118.1"/>
    </source>
</evidence>
<gene>
    <name evidence="4" type="ORF">POT9AD_1127</name>
</gene>
<dbReference type="InterPro" id="IPR038713">
    <property type="entry name" value="Terminase_Gp1_N_sf"/>
</dbReference>
<feature type="compositionally biased region" description="Basic and acidic residues" evidence="3">
    <location>
        <begin position="273"/>
        <end position="282"/>
    </location>
</feature>
<dbReference type="AlphaFoldDB" id="A0A653B0E3"/>
<dbReference type="GO" id="GO:0051276">
    <property type="term" value="P:chromosome organization"/>
    <property type="evidence" value="ECO:0007669"/>
    <property type="project" value="InterPro"/>
</dbReference>
<dbReference type="OrthoDB" id="8227562at2"/>
<feature type="compositionally biased region" description="Basic and acidic residues" evidence="3">
    <location>
        <begin position="1"/>
        <end position="11"/>
    </location>
</feature>
<protein>
    <submittedName>
        <fullName evidence="4">Terminase</fullName>
    </submittedName>
</protein>
<name>A0A653B0E3_ECTOL</name>
<accession>A0A653B0E3</accession>
<dbReference type="EMBL" id="LR130779">
    <property type="protein sequence ID" value="VDN62118.1"/>
    <property type="molecule type" value="Genomic_DNA"/>
</dbReference>
<sequence length="282" mass="31363">MTTKEKGDKPVPKKPAKKPVAKKKANGSTARARNTVKVQKAEVALTVLQVRFVEEYLVDMNATQAAIRAGYSEKTAYSIAHENLRKPEIVAAIAEARAKQQQRTEITADRVLREAWNQVTADARELTELVVVCCRHCYGEGHMRQRTQVERDYAYKLWVDEGEVPEDFPEDGGVGFDPNREPFSDCPECGGHGYPRVVLKDTRKLSPGAASLYAGVKQTKFGIEIMTHSKDAAMEKLFKHLGLYEKDNQQRVDPLASLLHSIASGNSNGFKPVAKDPEHGED</sequence>
<feature type="region of interest" description="Disordered" evidence="3">
    <location>
        <begin position="1"/>
        <end position="33"/>
    </location>
</feature>